<dbReference type="InterPro" id="IPR010093">
    <property type="entry name" value="SinI_DNA-bd"/>
</dbReference>
<name>A0ABQ3UIY0_9CHLR</name>
<accession>A0ABQ3UIY0</accession>
<feature type="domain" description="Helix-turn-helix" evidence="1">
    <location>
        <begin position="5"/>
        <end position="57"/>
    </location>
</feature>
<dbReference type="SUPFAM" id="SSF46955">
    <property type="entry name" value="Putative DNA-binding domain"/>
    <property type="match status" value="1"/>
</dbReference>
<dbReference type="NCBIfam" id="TIGR01764">
    <property type="entry name" value="excise"/>
    <property type="match status" value="1"/>
</dbReference>
<protein>
    <recommendedName>
        <fullName evidence="1">Helix-turn-helix domain-containing protein</fullName>
    </recommendedName>
</protein>
<organism evidence="2 3">
    <name type="scientific">Ktedonobacter robiniae</name>
    <dbReference type="NCBI Taxonomy" id="2778365"/>
    <lineage>
        <taxon>Bacteria</taxon>
        <taxon>Bacillati</taxon>
        <taxon>Chloroflexota</taxon>
        <taxon>Ktedonobacteria</taxon>
        <taxon>Ktedonobacterales</taxon>
        <taxon>Ktedonobacteraceae</taxon>
        <taxon>Ktedonobacter</taxon>
    </lineage>
</organism>
<evidence type="ECO:0000313" key="3">
    <source>
        <dbReference type="Proteomes" id="UP000654345"/>
    </source>
</evidence>
<evidence type="ECO:0000313" key="2">
    <source>
        <dbReference type="EMBL" id="GHO52375.1"/>
    </source>
</evidence>
<dbReference type="RefSeq" id="WP_201369291.1">
    <property type="nucleotide sequence ID" value="NZ_BNJG01000001.1"/>
</dbReference>
<evidence type="ECO:0000259" key="1">
    <source>
        <dbReference type="Pfam" id="PF12728"/>
    </source>
</evidence>
<proteinExistence type="predicted"/>
<reference evidence="2 3" key="1">
    <citation type="journal article" date="2021" name="Int. J. Syst. Evol. Microbiol.">
        <title>Reticulibacter mediterranei gen. nov., sp. nov., within the new family Reticulibacteraceae fam. nov., and Ktedonospora formicarum gen. nov., sp. nov., Ktedonobacter robiniae sp. nov., Dictyobacter formicarum sp. nov. and Dictyobacter arantiisoli sp. nov., belonging to the class Ktedonobacteria.</title>
        <authorList>
            <person name="Yabe S."/>
            <person name="Zheng Y."/>
            <person name="Wang C.M."/>
            <person name="Sakai Y."/>
            <person name="Abe K."/>
            <person name="Yokota A."/>
            <person name="Donadio S."/>
            <person name="Cavaletti L."/>
            <person name="Monciardini P."/>
        </authorList>
    </citation>
    <scope>NUCLEOTIDE SEQUENCE [LARGE SCALE GENOMIC DNA]</scope>
    <source>
        <strain evidence="2 3">SOSP1-30</strain>
    </source>
</reference>
<keyword evidence="3" id="KW-1185">Reference proteome</keyword>
<sequence length="60" mass="7128">MDDPYLTTRQVGEILQVTEETVMGYIRRKRDPLPASKPGKAWRILRSDLDAWMKRQRPKE</sequence>
<dbReference type="InterPro" id="IPR009061">
    <property type="entry name" value="DNA-bd_dom_put_sf"/>
</dbReference>
<dbReference type="Pfam" id="PF12728">
    <property type="entry name" value="HTH_17"/>
    <property type="match status" value="1"/>
</dbReference>
<dbReference type="Proteomes" id="UP000654345">
    <property type="component" value="Unassembled WGS sequence"/>
</dbReference>
<gene>
    <name evidence="2" type="ORF">KSB_08500</name>
</gene>
<dbReference type="EMBL" id="BNJG01000001">
    <property type="protein sequence ID" value="GHO52375.1"/>
    <property type="molecule type" value="Genomic_DNA"/>
</dbReference>
<comment type="caution">
    <text evidence="2">The sequence shown here is derived from an EMBL/GenBank/DDBJ whole genome shotgun (WGS) entry which is preliminary data.</text>
</comment>
<dbReference type="InterPro" id="IPR041657">
    <property type="entry name" value="HTH_17"/>
</dbReference>